<reference evidence="8 9" key="1">
    <citation type="submission" date="2020-08" db="EMBL/GenBank/DDBJ databases">
        <title>Sequencing the genomes of 1000 actinobacteria strains.</title>
        <authorList>
            <person name="Klenk H.-P."/>
        </authorList>
    </citation>
    <scope>NUCLEOTIDE SEQUENCE [LARGE SCALE GENOMIC DNA]</scope>
    <source>
        <strain evidence="8 9">DSM 102030</strain>
    </source>
</reference>
<evidence type="ECO:0000256" key="5">
    <source>
        <dbReference type="SAM" id="MobiDB-lite"/>
    </source>
</evidence>
<feature type="transmembrane region" description="Helical" evidence="6">
    <location>
        <begin position="370"/>
        <end position="401"/>
    </location>
</feature>
<dbReference type="GO" id="GO:0022857">
    <property type="term" value="F:transmembrane transporter activity"/>
    <property type="evidence" value="ECO:0007669"/>
    <property type="project" value="InterPro"/>
</dbReference>
<accession>A0A7W7W2M9</accession>
<dbReference type="Gene3D" id="1.20.1250.20">
    <property type="entry name" value="MFS general substrate transporter like domains"/>
    <property type="match status" value="1"/>
</dbReference>
<evidence type="ECO:0000313" key="9">
    <source>
        <dbReference type="Proteomes" id="UP000523007"/>
    </source>
</evidence>
<evidence type="ECO:0000259" key="7">
    <source>
        <dbReference type="PROSITE" id="PS50850"/>
    </source>
</evidence>
<feature type="transmembrane region" description="Helical" evidence="6">
    <location>
        <begin position="263"/>
        <end position="283"/>
    </location>
</feature>
<dbReference type="PANTHER" id="PTHR23531:SF1">
    <property type="entry name" value="QUINOLENE RESISTANCE PROTEIN NORA"/>
    <property type="match status" value="1"/>
</dbReference>
<keyword evidence="4 6" id="KW-0472">Membrane</keyword>
<protein>
    <submittedName>
        <fullName evidence="8">Putative MFS family arabinose efflux permease</fullName>
    </submittedName>
</protein>
<comment type="subcellular location">
    <subcellularLocation>
        <location evidence="1">Cell membrane</location>
        <topology evidence="1">Multi-pass membrane protein</topology>
    </subcellularLocation>
</comment>
<dbReference type="SUPFAM" id="SSF103473">
    <property type="entry name" value="MFS general substrate transporter"/>
    <property type="match status" value="1"/>
</dbReference>
<organism evidence="8 9">
    <name type="scientific">Lipingzhangella halophila</name>
    <dbReference type="NCBI Taxonomy" id="1783352"/>
    <lineage>
        <taxon>Bacteria</taxon>
        <taxon>Bacillati</taxon>
        <taxon>Actinomycetota</taxon>
        <taxon>Actinomycetes</taxon>
        <taxon>Streptosporangiales</taxon>
        <taxon>Nocardiopsidaceae</taxon>
        <taxon>Lipingzhangella</taxon>
    </lineage>
</organism>
<dbReference type="InterPro" id="IPR036259">
    <property type="entry name" value="MFS_trans_sf"/>
</dbReference>
<dbReference type="Pfam" id="PF07690">
    <property type="entry name" value="MFS_1"/>
    <property type="match status" value="1"/>
</dbReference>
<feature type="domain" description="Major facilitator superfamily (MFS) profile" evidence="7">
    <location>
        <begin position="29"/>
        <end position="407"/>
    </location>
</feature>
<evidence type="ECO:0000313" key="8">
    <source>
        <dbReference type="EMBL" id="MBB4930959.1"/>
    </source>
</evidence>
<feature type="region of interest" description="Disordered" evidence="5">
    <location>
        <begin position="1"/>
        <end position="21"/>
    </location>
</feature>
<feature type="compositionally biased region" description="Low complexity" evidence="5">
    <location>
        <begin position="1"/>
        <end position="20"/>
    </location>
</feature>
<dbReference type="PROSITE" id="PS00217">
    <property type="entry name" value="SUGAR_TRANSPORT_2"/>
    <property type="match status" value="1"/>
</dbReference>
<feature type="transmembrane region" description="Helical" evidence="6">
    <location>
        <begin position="118"/>
        <end position="142"/>
    </location>
</feature>
<dbReference type="InterPro" id="IPR005829">
    <property type="entry name" value="Sugar_transporter_CS"/>
</dbReference>
<evidence type="ECO:0000256" key="2">
    <source>
        <dbReference type="ARBA" id="ARBA00022692"/>
    </source>
</evidence>
<feature type="transmembrane region" description="Helical" evidence="6">
    <location>
        <begin position="94"/>
        <end position="112"/>
    </location>
</feature>
<evidence type="ECO:0000256" key="4">
    <source>
        <dbReference type="ARBA" id="ARBA00023136"/>
    </source>
</evidence>
<dbReference type="InterPro" id="IPR011701">
    <property type="entry name" value="MFS"/>
</dbReference>
<sequence>MSTSGTSRTTGRGAAAAPPSQHGSLGGRNFLLLLTATLLVFSNFAPLLTVLPMWAASAETGHGGVGTIAGTMMAATVAVQFLMPWILARFGLRTVLASGALLLGAPALGYLASSDLSWILVVSAVRGVGFGMVVVAASSLTVELVPMGQRGRASGLYGIAVGIPYVLVLPLSVWYVQHAGFGAVFVGTAVLGSLVVPLVAMMSHPRSGTPSTHTDDSGAAASARPAWVLRPLAGPWVVLLWTAVAMGGVTAFLALALPGVAPAALLVLALGIMLGRSGAGMYADRVGYGRLMLPGMASGALGLAGLAGAAAGVGPAGLAIGAAGLYGVSFGVVQNDTFVVMFQRAGPRGTGAASTVWNVGYDAGTGAGSILVGLLAAGLGVAGAFALTSGAILLTAVLMWADSPRRADGASRPAPAVSLSFDQRVRALHRSEKL</sequence>
<dbReference type="PANTHER" id="PTHR23531">
    <property type="entry name" value="QUINOLENE RESISTANCE PROTEIN NORA"/>
    <property type="match status" value="1"/>
</dbReference>
<feature type="transmembrane region" description="Helical" evidence="6">
    <location>
        <begin position="67"/>
        <end position="87"/>
    </location>
</feature>
<keyword evidence="3 6" id="KW-1133">Transmembrane helix</keyword>
<evidence type="ECO:0000256" key="3">
    <source>
        <dbReference type="ARBA" id="ARBA00022989"/>
    </source>
</evidence>
<dbReference type="EMBL" id="JACHJT010000001">
    <property type="protein sequence ID" value="MBB4930959.1"/>
    <property type="molecule type" value="Genomic_DNA"/>
</dbReference>
<feature type="transmembrane region" description="Helical" evidence="6">
    <location>
        <begin position="154"/>
        <end position="175"/>
    </location>
</feature>
<dbReference type="InterPro" id="IPR052714">
    <property type="entry name" value="MFS_Exporter"/>
</dbReference>
<feature type="transmembrane region" description="Helical" evidence="6">
    <location>
        <begin position="181"/>
        <end position="200"/>
    </location>
</feature>
<keyword evidence="2 6" id="KW-0812">Transmembrane</keyword>
<evidence type="ECO:0000256" key="1">
    <source>
        <dbReference type="ARBA" id="ARBA00004651"/>
    </source>
</evidence>
<feature type="transmembrane region" description="Helical" evidence="6">
    <location>
        <begin position="303"/>
        <end position="328"/>
    </location>
</feature>
<comment type="caution">
    <text evidence="8">The sequence shown here is derived from an EMBL/GenBank/DDBJ whole genome shotgun (WGS) entry which is preliminary data.</text>
</comment>
<dbReference type="AlphaFoldDB" id="A0A7W7W2M9"/>
<dbReference type="PROSITE" id="PS50850">
    <property type="entry name" value="MFS"/>
    <property type="match status" value="1"/>
</dbReference>
<proteinExistence type="predicted"/>
<name>A0A7W7W2M9_9ACTN</name>
<dbReference type="InterPro" id="IPR020846">
    <property type="entry name" value="MFS_dom"/>
</dbReference>
<dbReference type="GO" id="GO:0005886">
    <property type="term" value="C:plasma membrane"/>
    <property type="evidence" value="ECO:0007669"/>
    <property type="project" value="UniProtKB-SubCell"/>
</dbReference>
<feature type="transmembrane region" description="Helical" evidence="6">
    <location>
        <begin position="236"/>
        <end position="257"/>
    </location>
</feature>
<feature type="transmembrane region" description="Helical" evidence="6">
    <location>
        <begin position="30"/>
        <end position="55"/>
    </location>
</feature>
<gene>
    <name evidence="8" type="ORF">F4561_001779</name>
</gene>
<evidence type="ECO:0000256" key="6">
    <source>
        <dbReference type="SAM" id="Phobius"/>
    </source>
</evidence>
<dbReference type="RefSeq" id="WP_184576498.1">
    <property type="nucleotide sequence ID" value="NZ_JACHJT010000001.1"/>
</dbReference>
<dbReference type="Proteomes" id="UP000523007">
    <property type="component" value="Unassembled WGS sequence"/>
</dbReference>
<keyword evidence="9" id="KW-1185">Reference proteome</keyword>